<organism evidence="1 2">
    <name type="scientific">Brassica carinata</name>
    <name type="common">Ethiopian mustard</name>
    <name type="synonym">Abyssinian cabbage</name>
    <dbReference type="NCBI Taxonomy" id="52824"/>
    <lineage>
        <taxon>Eukaryota</taxon>
        <taxon>Viridiplantae</taxon>
        <taxon>Streptophyta</taxon>
        <taxon>Embryophyta</taxon>
        <taxon>Tracheophyta</taxon>
        <taxon>Spermatophyta</taxon>
        <taxon>Magnoliopsida</taxon>
        <taxon>eudicotyledons</taxon>
        <taxon>Gunneridae</taxon>
        <taxon>Pentapetalae</taxon>
        <taxon>rosids</taxon>
        <taxon>malvids</taxon>
        <taxon>Brassicales</taxon>
        <taxon>Brassicaceae</taxon>
        <taxon>Brassiceae</taxon>
        <taxon>Brassica</taxon>
    </lineage>
</organism>
<dbReference type="AlphaFoldDB" id="A0A8X7WNN3"/>
<dbReference type="OrthoDB" id="1041725at2759"/>
<accession>A0A8X7WNN3</accession>
<proteinExistence type="predicted"/>
<dbReference type="EMBL" id="JAAMPC010000001">
    <property type="protein sequence ID" value="KAG2333086.1"/>
    <property type="molecule type" value="Genomic_DNA"/>
</dbReference>
<evidence type="ECO:0000313" key="1">
    <source>
        <dbReference type="EMBL" id="KAG2333086.1"/>
    </source>
</evidence>
<reference evidence="1 2" key="1">
    <citation type="submission" date="2020-02" db="EMBL/GenBank/DDBJ databases">
        <authorList>
            <person name="Ma Q."/>
            <person name="Huang Y."/>
            <person name="Song X."/>
            <person name="Pei D."/>
        </authorList>
    </citation>
    <scope>NUCLEOTIDE SEQUENCE [LARGE SCALE GENOMIC DNA]</scope>
    <source>
        <strain evidence="1">Sxm20200214</strain>
        <tissue evidence="1">Leaf</tissue>
    </source>
</reference>
<protein>
    <submittedName>
        <fullName evidence="1">Uncharacterized protein</fullName>
    </submittedName>
</protein>
<name>A0A8X7WNN3_BRACI</name>
<sequence>MVDEMCMVMYGGWVCGSERKWEFVVDKKRMARMVSVDEAISIKDLERRVLREFRVSDLEYGVAFSYC</sequence>
<keyword evidence="2" id="KW-1185">Reference proteome</keyword>
<evidence type="ECO:0000313" key="2">
    <source>
        <dbReference type="Proteomes" id="UP000886595"/>
    </source>
</evidence>
<dbReference type="Proteomes" id="UP000886595">
    <property type="component" value="Unassembled WGS sequence"/>
</dbReference>
<gene>
    <name evidence="1" type="ORF">Bca52824_004266</name>
</gene>
<comment type="caution">
    <text evidence="1">The sequence shown here is derived from an EMBL/GenBank/DDBJ whole genome shotgun (WGS) entry which is preliminary data.</text>
</comment>